<gene>
    <name evidence="1" type="ORF">Tco_0858614</name>
</gene>
<reference evidence="1" key="1">
    <citation type="journal article" date="2022" name="Int. J. Mol. Sci.">
        <title>Draft Genome of Tanacetum Coccineum: Genomic Comparison of Closely Related Tanacetum-Family Plants.</title>
        <authorList>
            <person name="Yamashiro T."/>
            <person name="Shiraishi A."/>
            <person name="Nakayama K."/>
            <person name="Satake H."/>
        </authorList>
    </citation>
    <scope>NUCLEOTIDE SEQUENCE</scope>
</reference>
<accession>A0ABQ5BCK9</accession>
<comment type="caution">
    <text evidence="1">The sequence shown here is derived from an EMBL/GenBank/DDBJ whole genome shotgun (WGS) entry which is preliminary data.</text>
</comment>
<protein>
    <submittedName>
        <fullName evidence="1">Uncharacterized protein</fullName>
    </submittedName>
</protein>
<evidence type="ECO:0000313" key="1">
    <source>
        <dbReference type="EMBL" id="GJT11572.1"/>
    </source>
</evidence>
<proteinExistence type="predicted"/>
<dbReference type="Proteomes" id="UP001151760">
    <property type="component" value="Unassembled WGS sequence"/>
</dbReference>
<keyword evidence="2" id="KW-1185">Reference proteome</keyword>
<sequence>MWEQDASIRWLNPGQGRILCIIEIYRRARYDPQELVGFRLHITLDEGTLDQGGPRGCGEHIWLHHSRLSLDLATAFKSTSWFAMPLRSLSLTGSNFKIIGSI</sequence>
<evidence type="ECO:0000313" key="2">
    <source>
        <dbReference type="Proteomes" id="UP001151760"/>
    </source>
</evidence>
<dbReference type="EMBL" id="BQNB010013078">
    <property type="protein sequence ID" value="GJT11572.1"/>
    <property type="molecule type" value="Genomic_DNA"/>
</dbReference>
<name>A0ABQ5BCK9_9ASTR</name>
<reference evidence="1" key="2">
    <citation type="submission" date="2022-01" db="EMBL/GenBank/DDBJ databases">
        <authorList>
            <person name="Yamashiro T."/>
            <person name="Shiraishi A."/>
            <person name="Satake H."/>
            <person name="Nakayama K."/>
        </authorList>
    </citation>
    <scope>NUCLEOTIDE SEQUENCE</scope>
</reference>
<organism evidence="1 2">
    <name type="scientific">Tanacetum coccineum</name>
    <dbReference type="NCBI Taxonomy" id="301880"/>
    <lineage>
        <taxon>Eukaryota</taxon>
        <taxon>Viridiplantae</taxon>
        <taxon>Streptophyta</taxon>
        <taxon>Embryophyta</taxon>
        <taxon>Tracheophyta</taxon>
        <taxon>Spermatophyta</taxon>
        <taxon>Magnoliopsida</taxon>
        <taxon>eudicotyledons</taxon>
        <taxon>Gunneridae</taxon>
        <taxon>Pentapetalae</taxon>
        <taxon>asterids</taxon>
        <taxon>campanulids</taxon>
        <taxon>Asterales</taxon>
        <taxon>Asteraceae</taxon>
        <taxon>Asteroideae</taxon>
        <taxon>Anthemideae</taxon>
        <taxon>Anthemidinae</taxon>
        <taxon>Tanacetum</taxon>
    </lineage>
</organism>